<evidence type="ECO:0000313" key="2">
    <source>
        <dbReference type="Proteomes" id="UP001275315"/>
    </source>
</evidence>
<dbReference type="PROSITE" id="PS51257">
    <property type="entry name" value="PROKAR_LIPOPROTEIN"/>
    <property type="match status" value="1"/>
</dbReference>
<gene>
    <name evidence="1" type="ORF">RWD45_13525</name>
</gene>
<name>A0ABU5CU61_9BACI</name>
<dbReference type="EMBL" id="JAWDIQ010000002">
    <property type="protein sequence ID" value="MDY0409406.1"/>
    <property type="molecule type" value="Genomic_DNA"/>
</dbReference>
<proteinExistence type="predicted"/>
<protein>
    <recommendedName>
        <fullName evidence="3">Lipoprotein</fullName>
    </recommendedName>
</protein>
<keyword evidence="2" id="KW-1185">Reference proteome</keyword>
<organism evidence="1 2">
    <name type="scientific">Paracerasibacillus soli</name>
    <dbReference type="NCBI Taxonomy" id="480284"/>
    <lineage>
        <taxon>Bacteria</taxon>
        <taxon>Bacillati</taxon>
        <taxon>Bacillota</taxon>
        <taxon>Bacilli</taxon>
        <taxon>Bacillales</taxon>
        <taxon>Bacillaceae</taxon>
        <taxon>Paracerasibacillus</taxon>
    </lineage>
</organism>
<evidence type="ECO:0008006" key="3">
    <source>
        <dbReference type="Google" id="ProtNLM"/>
    </source>
</evidence>
<evidence type="ECO:0000313" key="1">
    <source>
        <dbReference type="EMBL" id="MDY0409406.1"/>
    </source>
</evidence>
<dbReference type="Proteomes" id="UP001275315">
    <property type="component" value="Unassembled WGS sequence"/>
</dbReference>
<sequence>MRKLALTFMSFIVFLGGCQALEKKPDTLHADDEKVKAFKKTDYEKENYVRV</sequence>
<dbReference type="RefSeq" id="WP_320380199.1">
    <property type="nucleotide sequence ID" value="NZ_JAWDIQ010000002.1"/>
</dbReference>
<reference evidence="1 2" key="1">
    <citation type="submission" date="2023-10" db="EMBL/GenBank/DDBJ databases">
        <title>Virgibacillus soli CC-YMP-6 genome.</title>
        <authorList>
            <person name="Miliotis G."/>
            <person name="Sengupta P."/>
            <person name="Hameed A."/>
            <person name="Chuvochina M."/>
            <person name="Mcdonagh F."/>
            <person name="Simpson A.C."/>
            <person name="Singh N.K."/>
            <person name="Rekha P.D."/>
            <person name="Raman K."/>
            <person name="Hugenholtz P."/>
            <person name="Venkateswaran K."/>
        </authorList>
    </citation>
    <scope>NUCLEOTIDE SEQUENCE [LARGE SCALE GENOMIC DNA]</scope>
    <source>
        <strain evidence="1 2">CC-YMP-6</strain>
    </source>
</reference>
<accession>A0ABU5CU61</accession>
<comment type="caution">
    <text evidence="1">The sequence shown here is derived from an EMBL/GenBank/DDBJ whole genome shotgun (WGS) entry which is preliminary data.</text>
</comment>